<keyword evidence="2" id="KW-0064">Aspartyl protease</keyword>
<gene>
    <name evidence="7" type="ORF">UREG_05581</name>
</gene>
<name>C4JSZ2_UNCRE</name>
<feature type="region of interest" description="Disordered" evidence="4">
    <location>
        <begin position="28"/>
        <end position="55"/>
    </location>
</feature>
<dbReference type="InterPro" id="IPR001969">
    <property type="entry name" value="Aspartic_peptidase_AS"/>
</dbReference>
<dbReference type="InterPro" id="IPR021109">
    <property type="entry name" value="Peptidase_aspartic_dom_sf"/>
</dbReference>
<evidence type="ECO:0000313" key="8">
    <source>
        <dbReference type="Proteomes" id="UP000002058"/>
    </source>
</evidence>
<dbReference type="InParanoid" id="C4JSZ2"/>
<dbReference type="RefSeq" id="XP_002584892.1">
    <property type="nucleotide sequence ID" value="XM_002584846.1"/>
</dbReference>
<protein>
    <recommendedName>
        <fullName evidence="6">Peptidase A1 domain-containing protein</fullName>
    </recommendedName>
</protein>
<dbReference type="InterPro" id="IPR034164">
    <property type="entry name" value="Pepsin-like_dom"/>
</dbReference>
<evidence type="ECO:0000256" key="3">
    <source>
        <dbReference type="ARBA" id="ARBA00022801"/>
    </source>
</evidence>
<feature type="signal peptide" evidence="5">
    <location>
        <begin position="1"/>
        <end position="19"/>
    </location>
</feature>
<accession>C4JSZ2</accession>
<dbReference type="PANTHER" id="PTHR47966:SF75">
    <property type="entry name" value="ENDOPEPTIDASE (CTSD), PUTATIVE (AFU_ORTHOLOGUE AFUA_4G07040)-RELATED"/>
    <property type="match status" value="1"/>
</dbReference>
<sequence>MHFSSWLLCAGILSTTVSAFYPVKLPPSDNPSLPDSSRRRFFPVPLPKAPSQDEKKPLTLDLVRSRRRVRRDNKYSAVMGSDPTMENSAAIHQDGNDYSYFSTVKFGSRGQPMWLLLDTGASESWVMSSNCTAEACLRHNSFGVEDSDTLNVTQIDWNVTYGTGRVEGVIVEDKVSLADFELQLAFGSALNASDDFLSYPMDGILGLGPSTVASVPTLLQLIKEKKLFSKTILGISLQRAGDGATDGQLTFGDVDKSSKKGDGYFNIPCDTALSMEFVFYGAKWTVSPKDYVGTRLPLANMQSPVTHGKIYISWHHFNGETKHRADCVPCSSSKYGQ</sequence>
<evidence type="ECO:0000256" key="1">
    <source>
        <dbReference type="ARBA" id="ARBA00007447"/>
    </source>
</evidence>
<dbReference type="InterPro" id="IPR001461">
    <property type="entry name" value="Aspartic_peptidase_A1"/>
</dbReference>
<dbReference type="PANTHER" id="PTHR47966">
    <property type="entry name" value="BETA-SITE APP-CLEAVING ENZYME, ISOFORM A-RELATED"/>
    <property type="match status" value="1"/>
</dbReference>
<dbReference type="HOGENOM" id="CLU_824376_0_0_1"/>
<feature type="chain" id="PRO_5002938057" description="Peptidase A1 domain-containing protein" evidence="5">
    <location>
        <begin position="20"/>
        <end position="337"/>
    </location>
</feature>
<evidence type="ECO:0000259" key="6">
    <source>
        <dbReference type="PROSITE" id="PS51767"/>
    </source>
</evidence>
<evidence type="ECO:0000256" key="5">
    <source>
        <dbReference type="SAM" id="SignalP"/>
    </source>
</evidence>
<reference evidence="8" key="1">
    <citation type="journal article" date="2009" name="Genome Res.">
        <title>Comparative genomic analyses of the human fungal pathogens Coccidioides and their relatives.</title>
        <authorList>
            <person name="Sharpton T.J."/>
            <person name="Stajich J.E."/>
            <person name="Rounsley S.D."/>
            <person name="Gardner M.J."/>
            <person name="Wortman J.R."/>
            <person name="Jordar V.S."/>
            <person name="Maiti R."/>
            <person name="Kodira C.D."/>
            <person name="Neafsey D.E."/>
            <person name="Zeng Q."/>
            <person name="Hung C.-Y."/>
            <person name="McMahan C."/>
            <person name="Muszewska A."/>
            <person name="Grynberg M."/>
            <person name="Mandel M.A."/>
            <person name="Kellner E.M."/>
            <person name="Barker B.M."/>
            <person name="Galgiani J.N."/>
            <person name="Orbach M.J."/>
            <person name="Kirkland T.N."/>
            <person name="Cole G.T."/>
            <person name="Henn M.R."/>
            <person name="Birren B.W."/>
            <person name="Taylor J.W."/>
        </authorList>
    </citation>
    <scope>NUCLEOTIDE SEQUENCE [LARGE SCALE GENOMIC DNA]</scope>
    <source>
        <strain evidence="8">UAMH 1704</strain>
    </source>
</reference>
<dbReference type="OrthoDB" id="28208at2759"/>
<dbReference type="STRING" id="336963.C4JSZ2"/>
<comment type="similarity">
    <text evidence="1">Belongs to the peptidase A1 family.</text>
</comment>
<dbReference type="GeneID" id="8441087"/>
<evidence type="ECO:0000256" key="2">
    <source>
        <dbReference type="ARBA" id="ARBA00022750"/>
    </source>
</evidence>
<dbReference type="InterPro" id="IPR033121">
    <property type="entry name" value="PEPTIDASE_A1"/>
</dbReference>
<dbReference type="Gene3D" id="2.40.70.10">
    <property type="entry name" value="Acid Proteases"/>
    <property type="match status" value="1"/>
</dbReference>
<dbReference type="PROSITE" id="PS00141">
    <property type="entry name" value="ASP_PROTEASE"/>
    <property type="match status" value="1"/>
</dbReference>
<keyword evidence="2" id="KW-0645">Protease</keyword>
<proteinExistence type="inferred from homology"/>
<dbReference type="eggNOG" id="KOG1339">
    <property type="taxonomic scope" value="Eukaryota"/>
</dbReference>
<evidence type="ECO:0000256" key="4">
    <source>
        <dbReference type="SAM" id="MobiDB-lite"/>
    </source>
</evidence>
<dbReference type="SUPFAM" id="SSF50630">
    <property type="entry name" value="Acid proteases"/>
    <property type="match status" value="1"/>
</dbReference>
<dbReference type="KEGG" id="ure:UREG_05581"/>
<dbReference type="GO" id="GO:0004190">
    <property type="term" value="F:aspartic-type endopeptidase activity"/>
    <property type="evidence" value="ECO:0007669"/>
    <property type="project" value="UniProtKB-KW"/>
</dbReference>
<keyword evidence="5" id="KW-0732">Signal</keyword>
<feature type="domain" description="Peptidase A1" evidence="6">
    <location>
        <begin position="100"/>
        <end position="337"/>
    </location>
</feature>
<dbReference type="PROSITE" id="PS51767">
    <property type="entry name" value="PEPTIDASE_A1"/>
    <property type="match status" value="1"/>
</dbReference>
<dbReference type="Pfam" id="PF00026">
    <property type="entry name" value="Asp"/>
    <property type="match status" value="1"/>
</dbReference>
<keyword evidence="8" id="KW-1185">Reference proteome</keyword>
<keyword evidence="3" id="KW-0378">Hydrolase</keyword>
<dbReference type="CDD" id="cd05471">
    <property type="entry name" value="pepsin_like"/>
    <property type="match status" value="1"/>
</dbReference>
<organism evidence="7 8">
    <name type="scientific">Uncinocarpus reesii (strain UAMH 1704)</name>
    <dbReference type="NCBI Taxonomy" id="336963"/>
    <lineage>
        <taxon>Eukaryota</taxon>
        <taxon>Fungi</taxon>
        <taxon>Dikarya</taxon>
        <taxon>Ascomycota</taxon>
        <taxon>Pezizomycotina</taxon>
        <taxon>Eurotiomycetes</taxon>
        <taxon>Eurotiomycetidae</taxon>
        <taxon>Onygenales</taxon>
        <taxon>Onygenaceae</taxon>
        <taxon>Uncinocarpus</taxon>
    </lineage>
</organism>
<dbReference type="EMBL" id="CH476617">
    <property type="protein sequence ID" value="EEP80739.1"/>
    <property type="molecule type" value="Genomic_DNA"/>
</dbReference>
<dbReference type="GO" id="GO:0006508">
    <property type="term" value="P:proteolysis"/>
    <property type="evidence" value="ECO:0007669"/>
    <property type="project" value="InterPro"/>
</dbReference>
<evidence type="ECO:0000313" key="7">
    <source>
        <dbReference type="EMBL" id="EEP80739.1"/>
    </source>
</evidence>
<dbReference type="Proteomes" id="UP000002058">
    <property type="component" value="Unassembled WGS sequence"/>
</dbReference>
<dbReference type="AlphaFoldDB" id="C4JSZ2"/>
<dbReference type="VEuPathDB" id="FungiDB:UREG_05581"/>